<proteinExistence type="predicted"/>
<dbReference type="EMBL" id="VTEQ01000001">
    <property type="protein sequence ID" value="TYS56467.1"/>
    <property type="molecule type" value="Genomic_DNA"/>
</dbReference>
<evidence type="ECO:0000256" key="3">
    <source>
        <dbReference type="ARBA" id="ARBA00022989"/>
    </source>
</evidence>
<feature type="transmembrane region" description="Helical" evidence="5">
    <location>
        <begin position="12"/>
        <end position="34"/>
    </location>
</feature>
<sequence length="111" mass="12769">MERPMPTSDEKLMAMLIYLTSFFTTFIGPLIIWLMKREDSEFVDFHGKEYLNFLISYTIYSIVASLLMLILIGFVLLPVVGILAFIFTILAAVKSYGGETYRIPTVIRFIK</sequence>
<keyword evidence="2 5" id="KW-0812">Transmembrane</keyword>
<protein>
    <submittedName>
        <fullName evidence="6">DUF4870 domain-containing protein</fullName>
    </submittedName>
</protein>
<evidence type="ECO:0000256" key="5">
    <source>
        <dbReference type="SAM" id="Phobius"/>
    </source>
</evidence>
<keyword evidence="3 5" id="KW-1133">Transmembrane helix</keyword>
<dbReference type="Proteomes" id="UP000322997">
    <property type="component" value="Unassembled WGS sequence"/>
</dbReference>
<accession>A0A5D4RYQ0</accession>
<comment type="caution">
    <text evidence="6">The sequence shown here is derived from an EMBL/GenBank/DDBJ whole genome shotgun (WGS) entry which is preliminary data.</text>
</comment>
<evidence type="ECO:0000313" key="7">
    <source>
        <dbReference type="Proteomes" id="UP000322997"/>
    </source>
</evidence>
<dbReference type="RefSeq" id="WP_056536027.1">
    <property type="nucleotide sequence ID" value="NZ_CP081870.1"/>
</dbReference>
<dbReference type="GeneID" id="89534943"/>
<evidence type="ECO:0000256" key="2">
    <source>
        <dbReference type="ARBA" id="ARBA00022692"/>
    </source>
</evidence>
<reference evidence="6 7" key="1">
    <citation type="submission" date="2019-08" db="EMBL/GenBank/DDBJ databases">
        <title>Bacillus genomes from the desert of Cuatro Cienegas, Coahuila.</title>
        <authorList>
            <person name="Olmedo-Alvarez G."/>
        </authorList>
    </citation>
    <scope>NUCLEOTIDE SEQUENCE [LARGE SCALE GENOMIC DNA]</scope>
    <source>
        <strain evidence="6 7">CH108_3D</strain>
    </source>
</reference>
<dbReference type="AlphaFoldDB" id="A0A5D4RYQ0"/>
<evidence type="ECO:0000256" key="4">
    <source>
        <dbReference type="ARBA" id="ARBA00023136"/>
    </source>
</evidence>
<name>A0A5D4RYQ0_9BACI</name>
<keyword evidence="4 5" id="KW-0472">Membrane</keyword>
<gene>
    <name evidence="6" type="ORF">FZC83_02520</name>
</gene>
<evidence type="ECO:0000313" key="6">
    <source>
        <dbReference type="EMBL" id="TYS56467.1"/>
    </source>
</evidence>
<organism evidence="6 7">
    <name type="scientific">Rossellomorea marisflavi</name>
    <dbReference type="NCBI Taxonomy" id="189381"/>
    <lineage>
        <taxon>Bacteria</taxon>
        <taxon>Bacillati</taxon>
        <taxon>Bacillota</taxon>
        <taxon>Bacilli</taxon>
        <taxon>Bacillales</taxon>
        <taxon>Bacillaceae</taxon>
        <taxon>Rossellomorea</taxon>
    </lineage>
</organism>
<dbReference type="Pfam" id="PF09685">
    <property type="entry name" value="MamF_MmsF"/>
    <property type="match status" value="1"/>
</dbReference>
<evidence type="ECO:0000256" key="1">
    <source>
        <dbReference type="ARBA" id="ARBA00004141"/>
    </source>
</evidence>
<feature type="transmembrane region" description="Helical" evidence="5">
    <location>
        <begin position="54"/>
        <end position="87"/>
    </location>
</feature>
<dbReference type="InterPro" id="IPR019109">
    <property type="entry name" value="MamF_MmsF"/>
</dbReference>
<comment type="subcellular location">
    <subcellularLocation>
        <location evidence="1">Membrane</location>
        <topology evidence="1">Multi-pass membrane protein</topology>
    </subcellularLocation>
</comment>